<dbReference type="RefSeq" id="WP_094092157.1">
    <property type="nucleotide sequence ID" value="NZ_CP016397.1"/>
</dbReference>
<protein>
    <submittedName>
        <fullName evidence="1">Uncharacterized protein</fullName>
    </submittedName>
</protein>
<reference evidence="2" key="1">
    <citation type="submission" date="2016-07" db="EMBL/GenBank/DDBJ databases">
        <authorList>
            <person name="Florea S."/>
            <person name="Webb J.S."/>
            <person name="Jaromczyk J."/>
            <person name="Schardl C.L."/>
        </authorList>
    </citation>
    <scope>NUCLEOTIDE SEQUENCE [LARGE SCALE GENOMIC DNA]</scope>
    <source>
        <strain evidence="2">CDC-D5610</strain>
    </source>
</reference>
<dbReference type="KEGG" id="lcd:clem_14475"/>
<dbReference type="Proteomes" id="UP000201728">
    <property type="component" value="Chromosome"/>
</dbReference>
<evidence type="ECO:0000313" key="1">
    <source>
        <dbReference type="EMBL" id="ASQ47421.1"/>
    </source>
</evidence>
<organism evidence="1 2">
    <name type="scientific">Legionella clemsonensis</name>
    <dbReference type="NCBI Taxonomy" id="1867846"/>
    <lineage>
        <taxon>Bacteria</taxon>
        <taxon>Pseudomonadati</taxon>
        <taxon>Pseudomonadota</taxon>
        <taxon>Gammaproteobacteria</taxon>
        <taxon>Legionellales</taxon>
        <taxon>Legionellaceae</taxon>
        <taxon>Legionella</taxon>
    </lineage>
</organism>
<dbReference type="OrthoDB" id="999826at2"/>
<accession>A0A222P6E4</accession>
<evidence type="ECO:0000313" key="2">
    <source>
        <dbReference type="Proteomes" id="UP000201728"/>
    </source>
</evidence>
<proteinExistence type="predicted"/>
<name>A0A222P6E4_9GAMM</name>
<sequence length="681" mass="78952">MSTPKEHLTIEYDSAATAIRGNPKVLKAFISLESLSVMQKQQLCLLAVQLKWSIIYQVPEDLLNDDIIIACLEQSSDYIQDIAPQYVTPKLIEVVANTIDDLEFVPPCLRTPAICLSGVRKHWQSMDMVPDDDAFHTVYLTGIEKNWRAFFYLPEQRREDPVILEALKKAWLSKELPFPEPFDMQRLCIIAIEQDPDLLSRMPQKILNKEICFTALKKKIGLLEYIPEELRLEVCTELVRHYSMALGNLPPRLRKTVIEKIGPDKILANDFQSFSLLSAYRGYEQTILQTITTWEHVVVTKPEAFYIDAEIHDSYLVYANANKRANKTVHVDAPYVRACLDRLRNNKTINLVLLGHDPMFETERRIGGLHYLEIIELLKEYPNINRITLLTCNSVKVELLEEEKKINQRLVERELALFSPCALLLMISVPDEEKSAAILATSGNTQAFILIKQEENYSLLYLRQEAAVIKHLQISLSRAEMSKLHKTIYPNGKKLPFPANTGGYNYIRGGHGREPLEKKQFLAFYRTIFQKNLYSKTNPNYKTNKQYYSFFNNIRMDEGEYSKLKNSLLKTIVDRIREEKFDRVIDVKGYNYALLVDTLERLFIAGIRTSAYQEFYKKKNQALFFESLDNLIREVVEKERDKTVNRILTQVSPESEDREESESLSQVKAVIYRVYPRFNNS</sequence>
<dbReference type="EMBL" id="CP016397">
    <property type="protein sequence ID" value="ASQ47421.1"/>
    <property type="molecule type" value="Genomic_DNA"/>
</dbReference>
<gene>
    <name evidence="1" type="ORF">clem_14475</name>
</gene>
<dbReference type="AlphaFoldDB" id="A0A222P6E4"/>
<keyword evidence="2" id="KW-1185">Reference proteome</keyword>